<organism evidence="4 5">
    <name type="scientific">Pichia sorbitophila (strain ATCC MYA-4447 / BCRC 22081 / CBS 7064 / NBRC 10061 / NRRL Y-12695)</name>
    <name type="common">Hybrid yeast</name>
    <dbReference type="NCBI Taxonomy" id="559304"/>
    <lineage>
        <taxon>Eukaryota</taxon>
        <taxon>Fungi</taxon>
        <taxon>Dikarya</taxon>
        <taxon>Ascomycota</taxon>
        <taxon>Saccharomycotina</taxon>
        <taxon>Pichiomycetes</taxon>
        <taxon>Debaryomycetaceae</taxon>
        <taxon>Millerozyma</taxon>
    </lineage>
</organism>
<evidence type="ECO:0000256" key="2">
    <source>
        <dbReference type="PIRSR" id="PIRSR001365-1"/>
    </source>
</evidence>
<dbReference type="Pfam" id="PF00701">
    <property type="entry name" value="DHDPS"/>
    <property type="match status" value="1"/>
</dbReference>
<feature type="active site" description="Schiff-base intermediate with substrate" evidence="2">
    <location>
        <position position="173"/>
    </location>
</feature>
<dbReference type="SUPFAM" id="SSF51569">
    <property type="entry name" value="Aldolase"/>
    <property type="match status" value="1"/>
</dbReference>
<sequence>MSANANVFGDGIYTPVTTFFKENYDLDLNSQVKHAKHLYSNGISGLLLSGSIGESIHLSTEERVKLISAIRDAIPDKNFILVSGMPYTNVADALKEIELVRKAGGDFAILHVPGFYGTKLTPQQGIIDYFHAIADKSTLPLLIYHYPGVSNGLEVSTETFEVLAKHPKIVGVKMTHFNLDNYILLAAPKAQNVANNFKPFTGLGQILIPALSVGAFGAIDGLSGIFPKVMVRLFQLFRAGELDQALKLQYLVTRADRMIFDLNLAGVKHVLYDLYGYGSKNVSGRPPLNNLIDDSTWAKYDADFKELAAVESTL</sequence>
<evidence type="ECO:0000313" key="5">
    <source>
        <dbReference type="Proteomes" id="UP000005222"/>
    </source>
</evidence>
<dbReference type="Gene3D" id="3.20.20.70">
    <property type="entry name" value="Aldolase class I"/>
    <property type="match status" value="1"/>
</dbReference>
<dbReference type="OMA" id="WRINEAF"/>
<protein>
    <submittedName>
        <fullName evidence="4">Piso0_001212 protein</fullName>
    </submittedName>
</protein>
<dbReference type="AlphaFoldDB" id="G8YMK3"/>
<evidence type="ECO:0000256" key="3">
    <source>
        <dbReference type="PIRSR" id="PIRSR001365-2"/>
    </source>
</evidence>
<evidence type="ECO:0000313" key="4">
    <source>
        <dbReference type="EMBL" id="CCE79171.1"/>
    </source>
</evidence>
<feature type="binding site" evidence="3">
    <location>
        <position position="219"/>
    </location>
    <ligand>
        <name>pyruvate</name>
        <dbReference type="ChEBI" id="CHEBI:15361"/>
    </ligand>
</feature>
<comment type="similarity">
    <text evidence="1">Belongs to the DapA family.</text>
</comment>
<keyword evidence="1" id="KW-0456">Lyase</keyword>
<dbReference type="InterPro" id="IPR002220">
    <property type="entry name" value="DapA-like"/>
</dbReference>
<dbReference type="SMART" id="SM01130">
    <property type="entry name" value="DHDPS"/>
    <property type="match status" value="1"/>
</dbReference>
<dbReference type="CDD" id="cd00408">
    <property type="entry name" value="DHDPS-like"/>
    <property type="match status" value="1"/>
</dbReference>
<feature type="active site" description="Proton donor/acceptor" evidence="2">
    <location>
        <position position="144"/>
    </location>
</feature>
<evidence type="ECO:0000256" key="1">
    <source>
        <dbReference type="PIRNR" id="PIRNR001365"/>
    </source>
</evidence>
<gene>
    <name evidence="4" type="primary">Piso0_001212</name>
    <name evidence="4" type="ORF">GNLVRS01_PISO0E00224g</name>
</gene>
<name>G8YMK3_PICSO</name>
<dbReference type="PIRSF" id="PIRSF001365">
    <property type="entry name" value="DHDPS"/>
    <property type="match status" value="1"/>
</dbReference>
<dbReference type="eggNOG" id="ENOG502QWNS">
    <property type="taxonomic scope" value="Eukaryota"/>
</dbReference>
<dbReference type="PANTHER" id="PTHR12128">
    <property type="entry name" value="DIHYDRODIPICOLINATE SYNTHASE"/>
    <property type="match status" value="1"/>
</dbReference>
<proteinExistence type="inferred from homology"/>
<dbReference type="Proteomes" id="UP000005222">
    <property type="component" value="Chromosome E"/>
</dbReference>
<dbReference type="EMBL" id="FO082055">
    <property type="protein sequence ID" value="CCE79171.1"/>
    <property type="molecule type" value="Genomic_DNA"/>
</dbReference>
<reference evidence="4 5" key="1">
    <citation type="journal article" date="2012" name="G3 (Bethesda)">
        <title>Pichia sorbitophila, an interspecies yeast hybrid reveals early steps of genome resolution following polyploidization.</title>
        <authorList>
            <person name="Leh Louis V."/>
            <person name="Despons L."/>
            <person name="Friedrich A."/>
            <person name="Martin T."/>
            <person name="Durrens P."/>
            <person name="Casaregola S."/>
            <person name="Neuveglise C."/>
            <person name="Fairhead C."/>
            <person name="Marck C."/>
            <person name="Cruz J.A."/>
            <person name="Straub M.L."/>
            <person name="Kugler V."/>
            <person name="Sacerdot C."/>
            <person name="Uzunov Z."/>
            <person name="Thierry A."/>
            <person name="Weiss S."/>
            <person name="Bleykasten C."/>
            <person name="De Montigny J."/>
            <person name="Jacques N."/>
            <person name="Jung P."/>
            <person name="Lemaire M."/>
            <person name="Mallet S."/>
            <person name="Morel G."/>
            <person name="Richard G.F."/>
            <person name="Sarkar A."/>
            <person name="Savel G."/>
            <person name="Schacherer J."/>
            <person name="Seret M.L."/>
            <person name="Talla E."/>
            <person name="Samson G."/>
            <person name="Jubin C."/>
            <person name="Poulain J."/>
            <person name="Vacherie B."/>
            <person name="Barbe V."/>
            <person name="Pelletier E."/>
            <person name="Sherman D.J."/>
            <person name="Westhof E."/>
            <person name="Weissenbach J."/>
            <person name="Baret P.V."/>
            <person name="Wincker P."/>
            <person name="Gaillardin C."/>
            <person name="Dujon B."/>
            <person name="Souciet J.L."/>
        </authorList>
    </citation>
    <scope>NUCLEOTIDE SEQUENCE [LARGE SCALE GENOMIC DNA]</scope>
    <source>
        <strain evidence="5">ATCC MYA-4447 / BCRC 22081 / CBS 7064 / NBRC 10061 / NRRL Y-12695</strain>
    </source>
</reference>
<accession>G8YMK3</accession>
<dbReference type="GO" id="GO:0008840">
    <property type="term" value="F:4-hydroxy-tetrahydrodipicolinate synthase activity"/>
    <property type="evidence" value="ECO:0007669"/>
    <property type="project" value="TreeGrafter"/>
</dbReference>
<dbReference type="STRING" id="559304.G8YMK3"/>
<keyword evidence="5" id="KW-1185">Reference proteome</keyword>
<dbReference type="OrthoDB" id="191315at2759"/>
<dbReference type="InParanoid" id="G8YMK3"/>
<dbReference type="InterPro" id="IPR013785">
    <property type="entry name" value="Aldolase_TIM"/>
</dbReference>
<dbReference type="HOGENOM" id="CLU_049343_0_0_1"/>
<dbReference type="PANTHER" id="PTHR12128:SF68">
    <property type="entry name" value="DIHYDRODIPICOLINATE SYNTHETASE"/>
    <property type="match status" value="1"/>
</dbReference>